<proteinExistence type="predicted"/>
<feature type="region of interest" description="Disordered" evidence="1">
    <location>
        <begin position="369"/>
        <end position="391"/>
    </location>
</feature>
<organism evidence="2 3">
    <name type="scientific">Puccinia coronata f. sp. avenae</name>
    <dbReference type="NCBI Taxonomy" id="200324"/>
    <lineage>
        <taxon>Eukaryota</taxon>
        <taxon>Fungi</taxon>
        <taxon>Dikarya</taxon>
        <taxon>Basidiomycota</taxon>
        <taxon>Pucciniomycotina</taxon>
        <taxon>Pucciniomycetes</taxon>
        <taxon>Pucciniales</taxon>
        <taxon>Pucciniaceae</taxon>
        <taxon>Puccinia</taxon>
    </lineage>
</organism>
<reference evidence="2 3" key="1">
    <citation type="submission" date="2017-11" db="EMBL/GenBank/DDBJ databases">
        <title>De novo assembly and phasing of dikaryotic genomes from two isolates of Puccinia coronata f. sp. avenae, the causal agent of oat crown rust.</title>
        <authorList>
            <person name="Miller M.E."/>
            <person name="Zhang Y."/>
            <person name="Omidvar V."/>
            <person name="Sperschneider J."/>
            <person name="Schwessinger B."/>
            <person name="Raley C."/>
            <person name="Palmer J.M."/>
            <person name="Garnica D."/>
            <person name="Upadhyaya N."/>
            <person name="Rathjen J."/>
            <person name="Taylor J.M."/>
            <person name="Park R.F."/>
            <person name="Dodds P.N."/>
            <person name="Hirsch C.D."/>
            <person name="Kianian S.F."/>
            <person name="Figueroa M."/>
        </authorList>
    </citation>
    <scope>NUCLEOTIDE SEQUENCE [LARGE SCALE GENOMIC DNA]</scope>
    <source>
        <strain evidence="2">12NC29</strain>
    </source>
</reference>
<accession>A0A2N5V4H3</accession>
<feature type="compositionally biased region" description="Polar residues" evidence="1">
    <location>
        <begin position="434"/>
        <end position="443"/>
    </location>
</feature>
<evidence type="ECO:0000313" key="3">
    <source>
        <dbReference type="Proteomes" id="UP000235388"/>
    </source>
</evidence>
<evidence type="ECO:0000313" key="2">
    <source>
        <dbReference type="EMBL" id="PLW44875.1"/>
    </source>
</evidence>
<gene>
    <name evidence="2" type="ORF">PCANC_10787</name>
</gene>
<dbReference type="OrthoDB" id="2499658at2759"/>
<sequence>MSSDFATQIGVTRLPNLTGDGRDGFPSRAQHDWCVAQYLSEMCEKKRGKALIDKNLYDRILAVCFDDSNKKTETAQFRWWVRRTFKLYSEPHGHYLMHENRPVAVKEQIYDILIYAHAECGHGGRDKTAAAVRRYFSWIPKDVVSRFVSVCPGCHARTQKDDEYFSNKGIDGYYPVHDKVRQMSIDSRRTSVDDYRHTSSYQPLLAAGMVKILKAIEGARSFIPSPDNSSPIREVPSATQQTSYLYAPGHHLAHFPPGSNCHSPLSHPQTPLGPPMNFVPGMEPAPVDIYRENFPAQLDVSFGTSYLNVSPPFAVPAYANNQLRSLSLPIIGFSADTSSGNDCLQVPIPSTNPEKLPSPRVINARSKSQCSPFHHIAKPPRPSTGRKLSSKSKEYKKTVIAECFAPSPETYCSKTYYDSQSPTQSLTHSEDDGTATSKSSFSSPPACLPTLQHQEMFQDYSFSQSSSLNMENIQSLGFHAQVGPYGEYRLDNSNVDFSSFGGLLPSHQSYPGQYVGDALLGGVQVGDTWNAGNEPVCDYSTILPELLNSQIFDHSPDEFCHLVSLQTPDGLTDPLTHDVHSQSAFPALDSWSSSSATQELGDAHDPCYQTLYLPITQGQAGLFHLENQSGSSDINTHHQPGFVFSNSDSFGDSSSIEPPSSFQANSLGINFSEEFQFGPNPIY</sequence>
<feature type="region of interest" description="Disordered" evidence="1">
    <location>
        <begin position="422"/>
        <end position="445"/>
    </location>
</feature>
<evidence type="ECO:0008006" key="4">
    <source>
        <dbReference type="Google" id="ProtNLM"/>
    </source>
</evidence>
<dbReference type="STRING" id="200324.A0A2N5V4H3"/>
<protein>
    <recommendedName>
        <fullName evidence="4">Integrase zinc-binding domain-containing protein</fullName>
    </recommendedName>
</protein>
<dbReference type="EMBL" id="PGCJ01000133">
    <property type="protein sequence ID" value="PLW44875.1"/>
    <property type="molecule type" value="Genomic_DNA"/>
</dbReference>
<dbReference type="Gene3D" id="1.10.340.70">
    <property type="match status" value="1"/>
</dbReference>
<dbReference type="Proteomes" id="UP000235388">
    <property type="component" value="Unassembled WGS sequence"/>
</dbReference>
<name>A0A2N5V4H3_9BASI</name>
<evidence type="ECO:0000256" key="1">
    <source>
        <dbReference type="SAM" id="MobiDB-lite"/>
    </source>
</evidence>
<keyword evidence="3" id="KW-1185">Reference proteome</keyword>
<dbReference type="AlphaFoldDB" id="A0A2N5V4H3"/>
<comment type="caution">
    <text evidence="2">The sequence shown here is derived from an EMBL/GenBank/DDBJ whole genome shotgun (WGS) entry which is preliminary data.</text>
</comment>